<dbReference type="InterPro" id="IPR043136">
    <property type="entry name" value="B30.2/SPRY_sf"/>
</dbReference>
<proteinExistence type="predicted"/>
<evidence type="ECO:0000256" key="1">
    <source>
        <dbReference type="ARBA" id="ARBA00022771"/>
    </source>
</evidence>
<keyword evidence="1 3" id="KW-0479">Metal-binding</keyword>
<dbReference type="InterPro" id="IPR001870">
    <property type="entry name" value="B30.2/SPRY"/>
</dbReference>
<dbReference type="PROSITE" id="PS50119">
    <property type="entry name" value="ZF_BBOX"/>
    <property type="match status" value="1"/>
</dbReference>
<organism evidence="7 8">
    <name type="scientific">Acanthochromis polyacanthus</name>
    <name type="common">spiny chromis</name>
    <dbReference type="NCBI Taxonomy" id="80966"/>
    <lineage>
        <taxon>Eukaryota</taxon>
        <taxon>Metazoa</taxon>
        <taxon>Chordata</taxon>
        <taxon>Craniata</taxon>
        <taxon>Vertebrata</taxon>
        <taxon>Euteleostomi</taxon>
        <taxon>Actinopterygii</taxon>
        <taxon>Neopterygii</taxon>
        <taxon>Teleostei</taxon>
        <taxon>Neoteleostei</taxon>
        <taxon>Acanthomorphata</taxon>
        <taxon>Ovalentaria</taxon>
        <taxon>Pomacentridae</taxon>
        <taxon>Acanthochromis</taxon>
    </lineage>
</organism>
<evidence type="ECO:0000256" key="3">
    <source>
        <dbReference type="PROSITE-ProRule" id="PRU00024"/>
    </source>
</evidence>
<protein>
    <submittedName>
        <fullName evidence="7">E3 ubiquitin-protein ligase TRIM21-like</fullName>
    </submittedName>
</protein>
<feature type="coiled-coil region" evidence="4">
    <location>
        <begin position="108"/>
        <end position="136"/>
    </location>
</feature>
<evidence type="ECO:0000259" key="5">
    <source>
        <dbReference type="PROSITE" id="PS50119"/>
    </source>
</evidence>
<dbReference type="InParanoid" id="A0A3Q1FNY7"/>
<reference evidence="7" key="1">
    <citation type="submission" date="2025-08" db="UniProtKB">
        <authorList>
            <consortium name="Ensembl"/>
        </authorList>
    </citation>
    <scope>IDENTIFICATION</scope>
</reference>
<dbReference type="Pfam" id="PF00622">
    <property type="entry name" value="SPRY"/>
    <property type="match status" value="1"/>
</dbReference>
<dbReference type="Ensembl" id="ENSAPOT00000026619.1">
    <property type="protein sequence ID" value="ENSAPOP00000017367.1"/>
    <property type="gene ID" value="ENSAPOG00000020555.1"/>
</dbReference>
<dbReference type="Pfam" id="PF25600">
    <property type="entry name" value="TRIM_CC"/>
    <property type="match status" value="1"/>
</dbReference>
<dbReference type="Pfam" id="PF00643">
    <property type="entry name" value="zf-B_box"/>
    <property type="match status" value="1"/>
</dbReference>
<dbReference type="FunFam" id="2.60.120.920:FF:000004">
    <property type="entry name" value="Butyrophilin subfamily 1 member A1"/>
    <property type="match status" value="1"/>
</dbReference>
<dbReference type="InterPro" id="IPR006574">
    <property type="entry name" value="PRY"/>
</dbReference>
<dbReference type="SMART" id="SM00589">
    <property type="entry name" value="PRY"/>
    <property type="match status" value="1"/>
</dbReference>
<dbReference type="SUPFAM" id="SSF57845">
    <property type="entry name" value="B-box zinc-binding domain"/>
    <property type="match status" value="1"/>
</dbReference>
<name>A0A3Q1FNY7_9TELE</name>
<dbReference type="Gene3D" id="2.60.120.920">
    <property type="match status" value="1"/>
</dbReference>
<dbReference type="InterPro" id="IPR058030">
    <property type="entry name" value="TRIM8/14/16/25/29/45/65_CC"/>
</dbReference>
<dbReference type="Proteomes" id="UP000257200">
    <property type="component" value="Unplaced"/>
</dbReference>
<keyword evidence="8" id="KW-1185">Reference proteome</keyword>
<dbReference type="SMART" id="SM00449">
    <property type="entry name" value="SPRY"/>
    <property type="match status" value="1"/>
</dbReference>
<dbReference type="InterPro" id="IPR003877">
    <property type="entry name" value="SPRY_dom"/>
</dbReference>
<keyword evidence="4" id="KW-0175">Coiled coil</keyword>
<dbReference type="STRING" id="80966.ENSAPOP00000017367"/>
<evidence type="ECO:0000313" key="7">
    <source>
        <dbReference type="Ensembl" id="ENSAPOP00000017367.1"/>
    </source>
</evidence>
<dbReference type="AlphaFoldDB" id="A0A3Q1FNY7"/>
<evidence type="ECO:0000256" key="2">
    <source>
        <dbReference type="ARBA" id="ARBA00022833"/>
    </source>
</evidence>
<feature type="domain" description="B box-type" evidence="5">
    <location>
        <begin position="7"/>
        <end position="47"/>
    </location>
</feature>
<dbReference type="InterPro" id="IPR003879">
    <property type="entry name" value="Butyrophylin_SPRY"/>
</dbReference>
<keyword evidence="1 3" id="KW-0863">Zinc-finger</keyword>
<dbReference type="SUPFAM" id="SSF49899">
    <property type="entry name" value="Concanavalin A-like lectins/glucanases"/>
    <property type="match status" value="1"/>
</dbReference>
<dbReference type="GO" id="GO:0008270">
    <property type="term" value="F:zinc ion binding"/>
    <property type="evidence" value="ECO:0007669"/>
    <property type="project" value="UniProtKB-KW"/>
</dbReference>
<dbReference type="CDD" id="cd13733">
    <property type="entry name" value="SPRY_PRY_C-I_1"/>
    <property type="match status" value="1"/>
</dbReference>
<dbReference type="Pfam" id="PF13765">
    <property type="entry name" value="PRY"/>
    <property type="match status" value="1"/>
</dbReference>
<dbReference type="PRINTS" id="PR01407">
    <property type="entry name" value="BUTYPHLNCDUF"/>
</dbReference>
<dbReference type="PROSITE" id="PS50188">
    <property type="entry name" value="B302_SPRY"/>
    <property type="match status" value="1"/>
</dbReference>
<dbReference type="PANTHER" id="PTHR24103">
    <property type="entry name" value="E3 UBIQUITIN-PROTEIN LIGASE TRIM"/>
    <property type="match status" value="1"/>
</dbReference>
<evidence type="ECO:0000259" key="6">
    <source>
        <dbReference type="PROSITE" id="PS50188"/>
    </source>
</evidence>
<dbReference type="CDD" id="cd19769">
    <property type="entry name" value="Bbox2_TRIM16-like"/>
    <property type="match status" value="1"/>
</dbReference>
<dbReference type="SMART" id="SM00336">
    <property type="entry name" value="BBOX"/>
    <property type="match status" value="1"/>
</dbReference>
<reference evidence="7" key="2">
    <citation type="submission" date="2025-09" db="UniProtKB">
        <authorList>
            <consortium name="Ensembl"/>
        </authorList>
    </citation>
    <scope>IDENTIFICATION</scope>
</reference>
<evidence type="ECO:0000313" key="8">
    <source>
        <dbReference type="Proteomes" id="UP000257200"/>
    </source>
</evidence>
<accession>A0A3Q1FNY7</accession>
<evidence type="ECO:0000256" key="4">
    <source>
        <dbReference type="SAM" id="Coils"/>
    </source>
</evidence>
<dbReference type="InterPro" id="IPR050143">
    <property type="entry name" value="TRIM/RBCC"/>
</dbReference>
<keyword evidence="2" id="KW-0862">Zinc</keyword>
<feature type="domain" description="B30.2/SPRY" evidence="6">
    <location>
        <begin position="221"/>
        <end position="441"/>
    </location>
</feature>
<dbReference type="InterPro" id="IPR013320">
    <property type="entry name" value="ConA-like_dom_sf"/>
</dbReference>
<dbReference type="InterPro" id="IPR000315">
    <property type="entry name" value="Znf_B-box"/>
</dbReference>
<dbReference type="Gene3D" id="3.30.160.60">
    <property type="entry name" value="Classic Zinc Finger"/>
    <property type="match status" value="1"/>
</dbReference>
<sequence length="441" mass="50236">MEPVESLKDRVCSKHNKLKDFFCREDQMCICAVCMKDEHATHETVATQDESVARRAEVMRMKAKVDRDVSDKITKEEMMQKSKRHRLLMMQKAKAETERCFGALISSIRLKKVELMKLLEEKQEAAERQEEELIGRLQLEIDSKRRIGAKLEELSNTKDDFQLLQELPSASSSSASTSFDTKVQSFLQVEALRTAVVKTEETFNQQMENIMMDLKGDKPMDSQTVFDDELGRVQQQYAKTVTLDANTAHPALIVSPDRKQVMDGFQKRKVPDNVSRFDCLHYVLGNEGISSGRFYYEVKSISRQTGWEVGVVRESVSKKGINLSLSPEDGCWTLGLYWGQLQANTNPPKILSLSKDLDKIGVFVDYEGGLVSFYDINARALIYSFTGCVFTVRPKVEEGFGNNLFQFRRPCCTVNSVNTKIYPIFRPSFYPLQITAVSRGK</sequence>
<dbReference type="GeneTree" id="ENSGT01040000240385"/>